<dbReference type="InterPro" id="IPR000888">
    <property type="entry name" value="RmlC-like"/>
</dbReference>
<dbReference type="GO" id="GO:0008830">
    <property type="term" value="F:dTDP-4-dehydrorhamnose 3,5-epimerase activity"/>
    <property type="evidence" value="ECO:0007669"/>
    <property type="project" value="InterPro"/>
</dbReference>
<dbReference type="InterPro" id="IPR011051">
    <property type="entry name" value="RmlC_Cupin_sf"/>
</dbReference>
<name>A0A3L7IW75_9MICO</name>
<gene>
    <name evidence="5" type="ORF">D9V28_10920</name>
    <name evidence="4" type="ORF">D9V28_14410</name>
</gene>
<evidence type="ECO:0000256" key="2">
    <source>
        <dbReference type="PIRSR" id="PIRSR600888-1"/>
    </source>
</evidence>
<dbReference type="InterPro" id="IPR014710">
    <property type="entry name" value="RmlC-like_jellyroll"/>
</dbReference>
<accession>A0A3L7IW75</accession>
<reference evidence="5 6" key="1">
    <citation type="submission" date="2018-10" db="EMBL/GenBank/DDBJ databases">
        <authorList>
            <person name="Li J."/>
        </authorList>
    </citation>
    <scope>NUCLEOTIDE SEQUENCE [LARGE SCALE GENOMIC DNA]</scope>
    <source>
        <strain evidence="5 6">ZD1-4</strain>
    </source>
</reference>
<proteinExistence type="inferred from homology"/>
<dbReference type="EMBL" id="RCWJ01000003">
    <property type="protein sequence ID" value="RLQ82484.1"/>
    <property type="molecule type" value="Genomic_DNA"/>
</dbReference>
<feature type="active site" description="Proton acceptor" evidence="2">
    <location>
        <position position="62"/>
    </location>
</feature>
<evidence type="ECO:0000256" key="3">
    <source>
        <dbReference type="PIRSR" id="PIRSR600888-3"/>
    </source>
</evidence>
<dbReference type="GO" id="GO:0005829">
    <property type="term" value="C:cytosol"/>
    <property type="evidence" value="ECO:0007669"/>
    <property type="project" value="TreeGrafter"/>
</dbReference>
<evidence type="ECO:0000256" key="1">
    <source>
        <dbReference type="ARBA" id="ARBA00010154"/>
    </source>
</evidence>
<feature type="active site" description="Proton donor" evidence="2">
    <location>
        <position position="132"/>
    </location>
</feature>
<dbReference type="CDD" id="cd00438">
    <property type="entry name" value="cupin_RmlC"/>
    <property type="match status" value="1"/>
</dbReference>
<organism evidence="5 6">
    <name type="scientific">Mycetocola zhadangensis</name>
    <dbReference type="NCBI Taxonomy" id="1164595"/>
    <lineage>
        <taxon>Bacteria</taxon>
        <taxon>Bacillati</taxon>
        <taxon>Actinomycetota</taxon>
        <taxon>Actinomycetes</taxon>
        <taxon>Micrococcales</taxon>
        <taxon>Microbacteriaceae</taxon>
        <taxon>Mycetocola</taxon>
    </lineage>
</organism>
<dbReference type="SUPFAM" id="SSF51182">
    <property type="entry name" value="RmlC-like cupins"/>
    <property type="match status" value="1"/>
</dbReference>
<dbReference type="Gene3D" id="2.60.120.10">
    <property type="entry name" value="Jelly Rolls"/>
    <property type="match status" value="1"/>
</dbReference>
<comment type="similarity">
    <text evidence="1">Belongs to the dTDP-4-dehydrorhamnose 3,5-epimerase family.</text>
</comment>
<evidence type="ECO:0000313" key="4">
    <source>
        <dbReference type="EMBL" id="RLQ81530.1"/>
    </source>
</evidence>
<keyword evidence="6" id="KW-1185">Reference proteome</keyword>
<dbReference type="Pfam" id="PF00908">
    <property type="entry name" value="dTDP_sugar_isom"/>
    <property type="match status" value="1"/>
</dbReference>
<evidence type="ECO:0000313" key="5">
    <source>
        <dbReference type="EMBL" id="RLQ82484.1"/>
    </source>
</evidence>
<dbReference type="OrthoDB" id="9800680at2"/>
<evidence type="ECO:0000313" key="6">
    <source>
        <dbReference type="Proteomes" id="UP000282460"/>
    </source>
</evidence>
<sequence length="207" mass="22781">MKIRELAVQGAFEVTPQQFPDDRGVFMEWYRFDKLEAVVGHPLRLAQANTSVSRKGSLRGIHYADIPPGQAKYVTAMRGAVLDFVVDIREGSATFGQWDSVLLDDGDRRAVYISEGLGHCFLALTDDATVSYLVSETFSPGREHGITPLDPDIDLRFPLEADELLLSEKDRGAPTLGSLTGKNVLPQWSDSLKLSAVLQTGTKGMRN</sequence>
<dbReference type="AlphaFoldDB" id="A0A3L7IW75"/>
<dbReference type="GO" id="GO:0019305">
    <property type="term" value="P:dTDP-rhamnose biosynthetic process"/>
    <property type="evidence" value="ECO:0007669"/>
    <property type="project" value="TreeGrafter"/>
</dbReference>
<dbReference type="GO" id="GO:0000271">
    <property type="term" value="P:polysaccharide biosynthetic process"/>
    <property type="evidence" value="ECO:0007669"/>
    <property type="project" value="TreeGrafter"/>
</dbReference>
<comment type="caution">
    <text evidence="5">The sequence shown here is derived from an EMBL/GenBank/DDBJ whole genome shotgun (WGS) entry which is preliminary data.</text>
</comment>
<dbReference type="PANTHER" id="PTHR21047:SF2">
    <property type="entry name" value="THYMIDINE DIPHOSPHO-4-KETO-RHAMNOSE 3,5-EPIMERASE"/>
    <property type="match status" value="1"/>
</dbReference>
<dbReference type="PANTHER" id="PTHR21047">
    <property type="entry name" value="DTDP-6-DEOXY-D-GLUCOSE-3,5 EPIMERASE"/>
    <property type="match status" value="1"/>
</dbReference>
<dbReference type="Proteomes" id="UP000282460">
    <property type="component" value="Unassembled WGS sequence"/>
</dbReference>
<feature type="site" description="Participates in a stacking interaction with the thymidine ring of dTDP-4-oxo-6-deoxyglucose" evidence="3">
    <location>
        <position position="138"/>
    </location>
</feature>
<dbReference type="EMBL" id="RCWJ01000004">
    <property type="protein sequence ID" value="RLQ81530.1"/>
    <property type="molecule type" value="Genomic_DNA"/>
</dbReference>
<protein>
    <submittedName>
        <fullName evidence="5">dTDP-4-keto-6-deoxy-D-glucose epimerase</fullName>
    </submittedName>
</protein>
<dbReference type="RefSeq" id="WP_121659787.1">
    <property type="nucleotide sequence ID" value="NZ_BMEK01000003.1"/>
</dbReference>